<dbReference type="OrthoDB" id="9777768at2"/>
<dbReference type="EMBL" id="SIXF01000014">
    <property type="protein sequence ID" value="TBO41339.1"/>
    <property type="molecule type" value="Genomic_DNA"/>
</dbReference>
<evidence type="ECO:0000259" key="10">
    <source>
        <dbReference type="Pfam" id="PF00884"/>
    </source>
</evidence>
<feature type="transmembrane region" description="Helical" evidence="9">
    <location>
        <begin position="185"/>
        <end position="204"/>
    </location>
</feature>
<protein>
    <submittedName>
        <fullName evidence="11">Alkaline phosphatase family protein</fullName>
    </submittedName>
</protein>
<feature type="transmembrane region" description="Helical" evidence="9">
    <location>
        <begin position="54"/>
        <end position="80"/>
    </location>
</feature>
<dbReference type="Gene3D" id="3.40.720.10">
    <property type="entry name" value="Alkaline Phosphatase, subunit A"/>
    <property type="match status" value="1"/>
</dbReference>
<gene>
    <name evidence="11" type="ORF">EYS08_15060</name>
</gene>
<feature type="binding site" evidence="8">
    <location>
        <position position="501"/>
    </location>
    <ligand>
        <name>Mn(2+)</name>
        <dbReference type="ChEBI" id="CHEBI:29035"/>
    </ligand>
</feature>
<evidence type="ECO:0000313" key="11">
    <source>
        <dbReference type="EMBL" id="TBO41339.1"/>
    </source>
</evidence>
<dbReference type="GO" id="GO:0005886">
    <property type="term" value="C:plasma membrane"/>
    <property type="evidence" value="ECO:0007669"/>
    <property type="project" value="UniProtKB-SubCell"/>
</dbReference>
<keyword evidence="3 9" id="KW-0812">Transmembrane</keyword>
<comment type="subcellular location">
    <subcellularLocation>
        <location evidence="1">Cell membrane</location>
        <topology evidence="1">Multi-pass membrane protein</topology>
    </subcellularLocation>
</comment>
<dbReference type="GO" id="GO:0046872">
    <property type="term" value="F:metal ion binding"/>
    <property type="evidence" value="ECO:0007669"/>
    <property type="project" value="UniProtKB-KW"/>
</dbReference>
<organism evidence="11 12">
    <name type="scientific">Pedobacter kyonggii</name>
    <dbReference type="NCBI Taxonomy" id="1926871"/>
    <lineage>
        <taxon>Bacteria</taxon>
        <taxon>Pseudomonadati</taxon>
        <taxon>Bacteroidota</taxon>
        <taxon>Sphingobacteriia</taxon>
        <taxon>Sphingobacteriales</taxon>
        <taxon>Sphingobacteriaceae</taxon>
        <taxon>Pedobacter</taxon>
    </lineage>
</organism>
<evidence type="ECO:0000313" key="12">
    <source>
        <dbReference type="Proteomes" id="UP000291819"/>
    </source>
</evidence>
<evidence type="ECO:0000256" key="1">
    <source>
        <dbReference type="ARBA" id="ARBA00004651"/>
    </source>
</evidence>
<feature type="transmembrane region" description="Helical" evidence="9">
    <location>
        <begin position="18"/>
        <end position="42"/>
    </location>
</feature>
<feature type="binding site" evidence="8">
    <location>
        <position position="330"/>
    </location>
    <ligand>
        <name>Mn(2+)</name>
        <dbReference type="ChEBI" id="CHEBI:29035"/>
    </ligand>
</feature>
<sequence length="647" mass="73761">MSINEKTNKLLHHRFGPVILVTILLSAISLITRLSLLIYSASSVDWSILNLLKIFVIGLFYDLAAASFVVIPIVIYLWLLPSKWYASKFNKILLFIYFFFVVFTLIFNAISEWFFWEEFSVRYNFIAVDYLVYTTEVIGNIRQSYPINSIMVGLVIVTVLIVYCLRKFITASTSAKTGFGRRTKIALVILCLPVFTYFGVSHKWKYHSKNQYVNELSGNGIYDFGFAFWNNQLDYNTFYKTLPVKNAESILSNLLQQDSTAKNRAFKNTFRAINNAGIENKMNVVLISVESLSAEFLSAFGNTQHITPQLDSLAKQGLLFNNLYASGTRTVRGLEALSLCIPPTPGQSIVKRPDNKNLFTLGSIFRSNGYNSRFIYGGYGYFDNMNEFFSNNGYQVTDRSSLQDSEIHYSNIWGVADEDLFTLSLRELDKDYKDKKPFFAQIMTVSNHRPYTYPEERIDIPSHTGREGAVKYTDYAIGKFIREAKQKPWFANTLFVIVADHCASSAGKVQLPVDKYHIPMIFYSPGHIAPGKFEKLTAQIDIGPTILGYLNFSYDSKFFGQDVFKMKDSEERAFISTYQSLGYIKNNKLVILDPNKKATTYKPDFTNGNAVAIPADQKLINEAISNYQMASYLYQNGLYGFESKKKP</sequence>
<dbReference type="Proteomes" id="UP000291819">
    <property type="component" value="Unassembled WGS sequence"/>
</dbReference>
<feature type="binding site" evidence="8">
    <location>
        <position position="500"/>
    </location>
    <ligand>
        <name>Mn(2+)</name>
        <dbReference type="ChEBI" id="CHEBI:29035"/>
    </ligand>
</feature>
<keyword evidence="7" id="KW-0464">Manganese</keyword>
<keyword evidence="7" id="KW-0479">Metal-binding</keyword>
<dbReference type="Pfam" id="PF00884">
    <property type="entry name" value="Sulfatase"/>
    <property type="match status" value="1"/>
</dbReference>
<evidence type="ECO:0000256" key="6">
    <source>
        <dbReference type="PIRSR" id="PIRSR005091-1"/>
    </source>
</evidence>
<evidence type="ECO:0000256" key="5">
    <source>
        <dbReference type="ARBA" id="ARBA00023136"/>
    </source>
</evidence>
<reference evidence="11 12" key="1">
    <citation type="submission" date="2019-02" db="EMBL/GenBank/DDBJ databases">
        <title>Pedobacter kyonggii whole genome sequence analysis.</title>
        <authorList>
            <person name="Dahal R.H."/>
        </authorList>
    </citation>
    <scope>NUCLEOTIDE SEQUENCE [LARGE SCALE GENOMIC DNA]</scope>
    <source>
        <strain evidence="11 12">K-4-11-1</strain>
    </source>
</reference>
<dbReference type="CDD" id="cd16015">
    <property type="entry name" value="LTA_synthase"/>
    <property type="match status" value="1"/>
</dbReference>
<feature type="binding site" evidence="7">
    <location>
        <position position="448"/>
    </location>
    <ligand>
        <name>substrate</name>
    </ligand>
</feature>
<feature type="active site" evidence="6">
    <location>
        <position position="330"/>
    </location>
</feature>
<dbReference type="AlphaFoldDB" id="A0A4Q9HBQ7"/>
<evidence type="ECO:0000256" key="3">
    <source>
        <dbReference type="ARBA" id="ARBA00022692"/>
    </source>
</evidence>
<evidence type="ECO:0000256" key="2">
    <source>
        <dbReference type="ARBA" id="ARBA00022475"/>
    </source>
</evidence>
<feature type="domain" description="Sulfatase N-terminal" evidence="10">
    <location>
        <begin position="283"/>
        <end position="551"/>
    </location>
</feature>
<evidence type="ECO:0000256" key="4">
    <source>
        <dbReference type="ARBA" id="ARBA00022989"/>
    </source>
</evidence>
<dbReference type="InterPro" id="IPR000917">
    <property type="entry name" value="Sulfatase_N"/>
</dbReference>
<feature type="transmembrane region" description="Helical" evidence="9">
    <location>
        <begin position="92"/>
        <end position="116"/>
    </location>
</feature>
<keyword evidence="5 9" id="KW-0472">Membrane</keyword>
<comment type="caution">
    <text evidence="11">The sequence shown here is derived from an EMBL/GenBank/DDBJ whole genome shotgun (WGS) entry which is preliminary data.</text>
</comment>
<name>A0A4Q9HBQ7_9SPHI</name>
<evidence type="ECO:0000256" key="9">
    <source>
        <dbReference type="SAM" id="Phobius"/>
    </source>
</evidence>
<proteinExistence type="predicted"/>
<dbReference type="Gene3D" id="3.30.1120.80">
    <property type="match status" value="1"/>
</dbReference>
<keyword evidence="2" id="KW-1003">Cell membrane</keyword>
<dbReference type="InterPro" id="IPR012160">
    <property type="entry name" value="LtaS-like"/>
</dbReference>
<accession>A0A4Q9HBQ7</accession>
<feature type="transmembrane region" description="Helical" evidence="9">
    <location>
        <begin position="145"/>
        <end position="165"/>
    </location>
</feature>
<dbReference type="SUPFAM" id="SSF53649">
    <property type="entry name" value="Alkaline phosphatase-like"/>
    <property type="match status" value="1"/>
</dbReference>
<keyword evidence="12" id="KW-1185">Reference proteome</keyword>
<evidence type="ECO:0000256" key="8">
    <source>
        <dbReference type="PIRSR" id="PIRSR005091-3"/>
    </source>
</evidence>
<keyword evidence="4 9" id="KW-1133">Transmembrane helix</keyword>
<dbReference type="PANTHER" id="PTHR47371:SF3">
    <property type="entry name" value="PHOSPHOGLYCEROL TRANSFERASE I"/>
    <property type="match status" value="1"/>
</dbReference>
<dbReference type="PANTHER" id="PTHR47371">
    <property type="entry name" value="LIPOTEICHOIC ACID SYNTHASE"/>
    <property type="match status" value="1"/>
</dbReference>
<feature type="binding site" evidence="8">
    <location>
        <position position="290"/>
    </location>
    <ligand>
        <name>Mn(2+)</name>
        <dbReference type="ChEBI" id="CHEBI:29035"/>
    </ligand>
</feature>
<dbReference type="InterPro" id="IPR050448">
    <property type="entry name" value="OpgB/LTA_synthase_biosynth"/>
</dbReference>
<dbReference type="PIRSF" id="PIRSF005091">
    <property type="entry name" value="Mmb_sulf_HI1246"/>
    <property type="match status" value="1"/>
</dbReference>
<evidence type="ECO:0000256" key="7">
    <source>
        <dbReference type="PIRSR" id="PIRSR005091-2"/>
    </source>
</evidence>
<dbReference type="InterPro" id="IPR017850">
    <property type="entry name" value="Alkaline_phosphatase_core_sf"/>
</dbReference>